<dbReference type="Gene3D" id="3.40.50.1820">
    <property type="entry name" value="alpha/beta hydrolase"/>
    <property type="match status" value="1"/>
</dbReference>
<dbReference type="GO" id="GO:0016787">
    <property type="term" value="F:hydrolase activity"/>
    <property type="evidence" value="ECO:0007669"/>
    <property type="project" value="UniProtKB-KW"/>
</dbReference>
<dbReference type="Pfam" id="PF12697">
    <property type="entry name" value="Abhydrolase_6"/>
    <property type="match status" value="1"/>
</dbReference>
<evidence type="ECO:0000313" key="2">
    <source>
        <dbReference type="EMBL" id="GAA1755675.1"/>
    </source>
</evidence>
<feature type="domain" description="AB hydrolase-1" evidence="1">
    <location>
        <begin position="37"/>
        <end position="242"/>
    </location>
</feature>
<dbReference type="InterPro" id="IPR000073">
    <property type="entry name" value="AB_hydrolase_1"/>
</dbReference>
<sequence length="269" mass="28070">MTTVHSADGTPIGFDHHGSGSALVLVLGAFNDRSAGEALAAHLAPHFTVINYDRRGRGNSGDTLPYDVDREVEDLAAMIEVAGGSAAVFGYSSGAVLAMIAAEKGLPITGLALYDPPFPLEDKSAEFFDQLAADIRTALTEGRRGDAVELFQTRAVGIPPEVVAQIRQAPVWSALEQIAPTLEYESIILAADPGLPERVVASALVIAGSDSPPSVTQAAKTLANRLPDGSLYVLKGQSHDIVADEVGPVIARFLATDPDRASVTASDDS</sequence>
<evidence type="ECO:0000313" key="3">
    <source>
        <dbReference type="Proteomes" id="UP001501204"/>
    </source>
</evidence>
<dbReference type="EMBL" id="BAAAOA010000015">
    <property type="protein sequence ID" value="GAA1755675.1"/>
    <property type="molecule type" value="Genomic_DNA"/>
</dbReference>
<keyword evidence="2" id="KW-0378">Hydrolase</keyword>
<dbReference type="InterPro" id="IPR050471">
    <property type="entry name" value="AB_hydrolase"/>
</dbReference>
<comment type="caution">
    <text evidence="2">The sequence shown here is derived from an EMBL/GenBank/DDBJ whole genome shotgun (WGS) entry which is preliminary data.</text>
</comment>
<evidence type="ECO:0000259" key="1">
    <source>
        <dbReference type="Pfam" id="PF12697"/>
    </source>
</evidence>
<reference evidence="2 3" key="1">
    <citation type="journal article" date="2019" name="Int. J. Syst. Evol. Microbiol.">
        <title>The Global Catalogue of Microorganisms (GCM) 10K type strain sequencing project: providing services to taxonomists for standard genome sequencing and annotation.</title>
        <authorList>
            <consortium name="The Broad Institute Genomics Platform"/>
            <consortium name="The Broad Institute Genome Sequencing Center for Infectious Disease"/>
            <person name="Wu L."/>
            <person name="Ma J."/>
        </authorList>
    </citation>
    <scope>NUCLEOTIDE SEQUENCE [LARGE SCALE GENOMIC DNA]</scope>
    <source>
        <strain evidence="2 3">JCM 14735</strain>
    </source>
</reference>
<dbReference type="PANTHER" id="PTHR43433:SF5">
    <property type="entry name" value="AB HYDROLASE-1 DOMAIN-CONTAINING PROTEIN"/>
    <property type="match status" value="1"/>
</dbReference>
<keyword evidence="3" id="KW-1185">Reference proteome</keyword>
<dbReference type="PANTHER" id="PTHR43433">
    <property type="entry name" value="HYDROLASE, ALPHA/BETA FOLD FAMILY PROTEIN"/>
    <property type="match status" value="1"/>
</dbReference>
<protein>
    <submittedName>
        <fullName evidence="2">Alpha/beta hydrolase</fullName>
    </submittedName>
</protein>
<gene>
    <name evidence="2" type="ORF">GCM10009767_13800</name>
</gene>
<accession>A0ABN2KGR5</accession>
<dbReference type="RefSeq" id="WP_344120993.1">
    <property type="nucleotide sequence ID" value="NZ_BAAAOA010000015.1"/>
</dbReference>
<proteinExistence type="predicted"/>
<name>A0ABN2KGR5_9MICC</name>
<dbReference type="SUPFAM" id="SSF53474">
    <property type="entry name" value="alpha/beta-Hydrolases"/>
    <property type="match status" value="1"/>
</dbReference>
<dbReference type="InterPro" id="IPR029058">
    <property type="entry name" value="AB_hydrolase_fold"/>
</dbReference>
<dbReference type="Proteomes" id="UP001501204">
    <property type="component" value="Unassembled WGS sequence"/>
</dbReference>
<organism evidence="2 3">
    <name type="scientific">Kocuria aegyptia</name>
    <dbReference type="NCBI Taxonomy" id="330943"/>
    <lineage>
        <taxon>Bacteria</taxon>
        <taxon>Bacillati</taxon>
        <taxon>Actinomycetota</taxon>
        <taxon>Actinomycetes</taxon>
        <taxon>Micrococcales</taxon>
        <taxon>Micrococcaceae</taxon>
        <taxon>Kocuria</taxon>
    </lineage>
</organism>